<protein>
    <submittedName>
        <fullName evidence="3">Metallophosphoesterase</fullName>
    </submittedName>
</protein>
<evidence type="ECO:0000313" key="3">
    <source>
        <dbReference type="EMBL" id="MCK0532835.1"/>
    </source>
</evidence>
<dbReference type="PANTHER" id="PTHR43143">
    <property type="entry name" value="METALLOPHOSPHOESTERASE, CALCINEURIN SUPERFAMILY"/>
    <property type="match status" value="1"/>
</dbReference>
<feature type="signal peptide" evidence="1">
    <location>
        <begin position="1"/>
        <end position="21"/>
    </location>
</feature>
<accession>A0ABT0E0H0</accession>
<dbReference type="EMBL" id="JALKHS010000011">
    <property type="protein sequence ID" value="MCK0532835.1"/>
    <property type="molecule type" value="Genomic_DNA"/>
</dbReference>
<organism evidence="3 4">
    <name type="scientific">Sphingobium agri</name>
    <dbReference type="NCBI Taxonomy" id="2933566"/>
    <lineage>
        <taxon>Bacteria</taxon>
        <taxon>Pseudomonadati</taxon>
        <taxon>Pseudomonadota</taxon>
        <taxon>Alphaproteobacteria</taxon>
        <taxon>Sphingomonadales</taxon>
        <taxon>Sphingomonadaceae</taxon>
        <taxon>Sphingobium</taxon>
    </lineage>
</organism>
<dbReference type="Proteomes" id="UP001203512">
    <property type="component" value="Unassembled WGS sequence"/>
</dbReference>
<evidence type="ECO:0000256" key="1">
    <source>
        <dbReference type="SAM" id="SignalP"/>
    </source>
</evidence>
<dbReference type="Pfam" id="PF00149">
    <property type="entry name" value="Metallophos"/>
    <property type="match status" value="1"/>
</dbReference>
<dbReference type="PANTHER" id="PTHR43143:SF1">
    <property type="entry name" value="SERINE_THREONINE-PROTEIN PHOSPHATASE CPPED1"/>
    <property type="match status" value="1"/>
</dbReference>
<dbReference type="RefSeq" id="WP_247233749.1">
    <property type="nucleotide sequence ID" value="NZ_JALKHS010000011.1"/>
</dbReference>
<evidence type="ECO:0000313" key="4">
    <source>
        <dbReference type="Proteomes" id="UP001203512"/>
    </source>
</evidence>
<reference evidence="3 4" key="1">
    <citation type="submission" date="2022-04" db="EMBL/GenBank/DDBJ databases">
        <authorList>
            <person name="Huq M.A."/>
        </authorList>
    </citation>
    <scope>NUCLEOTIDE SEQUENCE [LARGE SCALE GENOMIC DNA]</scope>
    <source>
        <strain evidence="3 4">MAH-33</strain>
    </source>
</reference>
<sequence>MKLIRLALPVLALACSAAGVAAGDYQPGAKDVARTARPFAGADSLRFVVIGDRTGQHRPGIFEKALAQVDRLHPDFVINIGDLIAGNTEDQTQIEAEWKEVNGAIDQLHTPFFYVPGNHDLTNDVQRQIWRAKLGADYYHFRYKGALFIILNTEDPPQPKIARKKLLEAYGVEAMGKVMGALQGDPAQAEALFAREAKLGELATKLRASESVAISTAQIEMVRKALADNPRPRWTFVLMHRPAWKVASPAFERIEAMLKGRPYTMLAGHFHKYAYERRKEQDYIQLGVTGGMPGAKAEDPAAQDHVMWVSLADGAPQISNIRLDGFFDKQGPSPK</sequence>
<feature type="domain" description="Calcineurin-like phosphoesterase" evidence="2">
    <location>
        <begin position="45"/>
        <end position="273"/>
    </location>
</feature>
<proteinExistence type="predicted"/>
<feature type="chain" id="PRO_5045248058" evidence="1">
    <location>
        <begin position="22"/>
        <end position="335"/>
    </location>
</feature>
<dbReference type="InterPro" id="IPR051918">
    <property type="entry name" value="STPP_CPPED1"/>
</dbReference>
<comment type="caution">
    <text evidence="3">The sequence shown here is derived from an EMBL/GenBank/DDBJ whole genome shotgun (WGS) entry which is preliminary data.</text>
</comment>
<name>A0ABT0E0H0_9SPHN</name>
<dbReference type="InterPro" id="IPR029052">
    <property type="entry name" value="Metallo-depent_PP-like"/>
</dbReference>
<keyword evidence="1" id="KW-0732">Signal</keyword>
<dbReference type="InterPro" id="IPR004843">
    <property type="entry name" value="Calcineurin-like_PHP"/>
</dbReference>
<keyword evidence="4" id="KW-1185">Reference proteome</keyword>
<evidence type="ECO:0000259" key="2">
    <source>
        <dbReference type="Pfam" id="PF00149"/>
    </source>
</evidence>
<dbReference type="Gene3D" id="3.60.21.10">
    <property type="match status" value="1"/>
</dbReference>
<dbReference type="SUPFAM" id="SSF56300">
    <property type="entry name" value="Metallo-dependent phosphatases"/>
    <property type="match status" value="1"/>
</dbReference>
<gene>
    <name evidence="3" type="ORF">MU848_14690</name>
</gene>